<keyword evidence="2" id="KW-1003">Cell membrane</keyword>
<dbReference type="InterPro" id="IPR019108">
    <property type="entry name" value="Caa3_assmbl_CtaG-rel"/>
</dbReference>
<evidence type="ECO:0000256" key="6">
    <source>
        <dbReference type="SAM" id="Phobius"/>
    </source>
</evidence>
<gene>
    <name evidence="7" type="ORF">GCM10009750_02840</name>
</gene>
<dbReference type="Pfam" id="PF09678">
    <property type="entry name" value="Caa3_CtaG"/>
    <property type="match status" value="1"/>
</dbReference>
<comment type="caution">
    <text evidence="7">The sequence shown here is derived from an EMBL/GenBank/DDBJ whole genome shotgun (WGS) entry which is preliminary data.</text>
</comment>
<evidence type="ECO:0000256" key="2">
    <source>
        <dbReference type="ARBA" id="ARBA00022475"/>
    </source>
</evidence>
<keyword evidence="3 6" id="KW-0812">Transmembrane</keyword>
<evidence type="ECO:0000256" key="1">
    <source>
        <dbReference type="ARBA" id="ARBA00004651"/>
    </source>
</evidence>
<reference evidence="7 8" key="1">
    <citation type="journal article" date="2019" name="Int. J. Syst. Evol. Microbiol.">
        <title>The Global Catalogue of Microorganisms (GCM) 10K type strain sequencing project: providing services to taxonomists for standard genome sequencing and annotation.</title>
        <authorList>
            <consortium name="The Broad Institute Genomics Platform"/>
            <consortium name="The Broad Institute Genome Sequencing Center for Infectious Disease"/>
            <person name="Wu L."/>
            <person name="Ma J."/>
        </authorList>
    </citation>
    <scope>NUCLEOTIDE SEQUENCE [LARGE SCALE GENOMIC DNA]</scope>
    <source>
        <strain evidence="7 8">JCM 14323</strain>
    </source>
</reference>
<feature type="transmembrane region" description="Helical" evidence="6">
    <location>
        <begin position="90"/>
        <end position="114"/>
    </location>
</feature>
<dbReference type="EMBL" id="BAAANK010000001">
    <property type="protein sequence ID" value="GAA1823699.1"/>
    <property type="molecule type" value="Genomic_DNA"/>
</dbReference>
<evidence type="ECO:0000313" key="7">
    <source>
        <dbReference type="EMBL" id="GAA1823699.1"/>
    </source>
</evidence>
<dbReference type="RefSeq" id="WP_157425834.1">
    <property type="nucleotide sequence ID" value="NZ_BAAANK010000001.1"/>
</dbReference>
<evidence type="ECO:0000256" key="4">
    <source>
        <dbReference type="ARBA" id="ARBA00022989"/>
    </source>
</evidence>
<comment type="subcellular location">
    <subcellularLocation>
        <location evidence="1">Cell membrane</location>
        <topology evidence="1">Multi-pass membrane protein</topology>
    </subcellularLocation>
</comment>
<organism evidence="7 8">
    <name type="scientific">Agromyces salentinus</name>
    <dbReference type="NCBI Taxonomy" id="269421"/>
    <lineage>
        <taxon>Bacteria</taxon>
        <taxon>Bacillati</taxon>
        <taxon>Actinomycetota</taxon>
        <taxon>Actinomycetes</taxon>
        <taxon>Micrococcales</taxon>
        <taxon>Microbacteriaceae</taxon>
        <taxon>Agromyces</taxon>
    </lineage>
</organism>
<keyword evidence="4 6" id="KW-1133">Transmembrane helix</keyword>
<feature type="transmembrane region" description="Helical" evidence="6">
    <location>
        <begin position="59"/>
        <end position="78"/>
    </location>
</feature>
<accession>A0ABN2MEI4</accession>
<proteinExistence type="predicted"/>
<evidence type="ECO:0000256" key="3">
    <source>
        <dbReference type="ARBA" id="ARBA00022692"/>
    </source>
</evidence>
<keyword evidence="8" id="KW-1185">Reference proteome</keyword>
<protein>
    <submittedName>
        <fullName evidence="7">Cytochrome c oxidase assembly protein</fullName>
    </submittedName>
</protein>
<evidence type="ECO:0000256" key="5">
    <source>
        <dbReference type="ARBA" id="ARBA00023136"/>
    </source>
</evidence>
<feature type="transmembrane region" description="Helical" evidence="6">
    <location>
        <begin position="200"/>
        <end position="221"/>
    </location>
</feature>
<keyword evidence="5 6" id="KW-0472">Membrane</keyword>
<sequence length="281" mass="29318">MLVPAEAVAPVTPHDLHGSGGGPTLELIVVIAAAAAIAAYAGAVVVSRRRGRPWPLSRMVLWSAGVVAATVAVVGPLASATHESFVAHMWSHLLGGMLAPLLLVLAAPVTLALRTLDVTPARRLSRLLRSLPARFVAHPVTALALSAGGLWLLYVTPLFEAMRADPLLHLIVHAHLLAAGAIFTAAIVGLDPRPHPYGPVLLAVVLAASLASHGILAKFLAAHPPGSVTPAEAQAGAQLMFTAGAWIEAAIIVIFCARWYRAAAPDRSPRRVRPSSLSRRT</sequence>
<feature type="transmembrane region" description="Helical" evidence="6">
    <location>
        <begin position="167"/>
        <end position="188"/>
    </location>
</feature>
<dbReference type="Proteomes" id="UP001501746">
    <property type="component" value="Unassembled WGS sequence"/>
</dbReference>
<evidence type="ECO:0000313" key="8">
    <source>
        <dbReference type="Proteomes" id="UP001501746"/>
    </source>
</evidence>
<feature type="transmembrane region" description="Helical" evidence="6">
    <location>
        <begin position="27"/>
        <end position="47"/>
    </location>
</feature>
<feature type="transmembrane region" description="Helical" evidence="6">
    <location>
        <begin position="135"/>
        <end position="155"/>
    </location>
</feature>
<name>A0ABN2MEI4_9MICO</name>
<feature type="transmembrane region" description="Helical" evidence="6">
    <location>
        <begin position="241"/>
        <end position="260"/>
    </location>
</feature>